<reference evidence="2 3" key="1">
    <citation type="journal article" date="2021" name="Sci. Rep.">
        <title>The genome of the diatom Chaetoceros tenuissimus carries an ancient integrated fragment of an extant virus.</title>
        <authorList>
            <person name="Hongo Y."/>
            <person name="Kimura K."/>
            <person name="Takaki Y."/>
            <person name="Yoshida Y."/>
            <person name="Baba S."/>
            <person name="Kobayashi G."/>
            <person name="Nagasaki K."/>
            <person name="Hano T."/>
            <person name="Tomaru Y."/>
        </authorList>
    </citation>
    <scope>NUCLEOTIDE SEQUENCE [LARGE SCALE GENOMIC DNA]</scope>
    <source>
        <strain evidence="2 3">NIES-3715</strain>
    </source>
</reference>
<feature type="compositionally biased region" description="Polar residues" evidence="1">
    <location>
        <begin position="14"/>
        <end position="38"/>
    </location>
</feature>
<gene>
    <name evidence="2" type="ORF">CTEN210_01726</name>
</gene>
<comment type="caution">
    <text evidence="2">The sequence shown here is derived from an EMBL/GenBank/DDBJ whole genome shotgun (WGS) entry which is preliminary data.</text>
</comment>
<feature type="region of interest" description="Disordered" evidence="1">
    <location>
        <begin position="1"/>
        <end position="39"/>
    </location>
</feature>
<feature type="region of interest" description="Disordered" evidence="1">
    <location>
        <begin position="407"/>
        <end position="439"/>
    </location>
</feature>
<protein>
    <submittedName>
        <fullName evidence="2">Uncharacterized protein</fullName>
    </submittedName>
</protein>
<feature type="region of interest" description="Disordered" evidence="1">
    <location>
        <begin position="85"/>
        <end position="105"/>
    </location>
</feature>
<proteinExistence type="predicted"/>
<accession>A0AAD3CFP4</accession>
<organism evidence="2 3">
    <name type="scientific">Chaetoceros tenuissimus</name>
    <dbReference type="NCBI Taxonomy" id="426638"/>
    <lineage>
        <taxon>Eukaryota</taxon>
        <taxon>Sar</taxon>
        <taxon>Stramenopiles</taxon>
        <taxon>Ochrophyta</taxon>
        <taxon>Bacillariophyta</taxon>
        <taxon>Coscinodiscophyceae</taxon>
        <taxon>Chaetocerotophycidae</taxon>
        <taxon>Chaetocerotales</taxon>
        <taxon>Chaetocerotaceae</taxon>
        <taxon>Chaetoceros</taxon>
    </lineage>
</organism>
<dbReference type="EMBL" id="BLLK01000020">
    <property type="protein sequence ID" value="GFH45252.1"/>
    <property type="molecule type" value="Genomic_DNA"/>
</dbReference>
<evidence type="ECO:0000256" key="1">
    <source>
        <dbReference type="SAM" id="MobiDB-lite"/>
    </source>
</evidence>
<keyword evidence="3" id="KW-1185">Reference proteome</keyword>
<dbReference type="Proteomes" id="UP001054902">
    <property type="component" value="Unassembled WGS sequence"/>
</dbReference>
<evidence type="ECO:0000313" key="2">
    <source>
        <dbReference type="EMBL" id="GFH45252.1"/>
    </source>
</evidence>
<evidence type="ECO:0000313" key="3">
    <source>
        <dbReference type="Proteomes" id="UP001054902"/>
    </source>
</evidence>
<dbReference type="AlphaFoldDB" id="A0AAD3CFP4"/>
<feature type="compositionally biased region" description="Basic and acidic residues" evidence="1">
    <location>
        <begin position="422"/>
        <end position="431"/>
    </location>
</feature>
<name>A0AAD3CFP4_9STRA</name>
<sequence length="452" mass="50992">MLERDPIIGKGFTDFSSPSRSPPSNGEETQRQPSSVTQLLGKDCPLSPLSILSPIKLNYIHNHRYELAEVAPPFQFINASPLLKHGTPKKPSHPTTVNGTPKAPPDSKSIELCEFEVHDISFDMKQYEGFSVILIPSLHGLYDLIKAVFDHFLTNFTGWDVDSRQWTLEYAGKLYYNHSPRNAGDEMQGSPTHLDASVSKPIVSSHDRWPFLCSKLSTPLNVDVSKGRFTLNRRNLSFNFKLLDVATKQMKRRGEIDAYPICAEIERDLVYTANNGLEHVSQDAIEKVANFRKQYKEYFNGLNSWQLLKGPKSIYCPSKPAYPAWSKAEIRIIGLFKNSGMKFANAWNSGLQYAFVLRSKASTSSKWYSVQSWEISNCGFDLTKSKKIILAKQLSLKLMQSTLDFGLPKPVPKPPPTTLKRSRGEMEEPEKNSSAVQVDFSSYYVPSPLRES</sequence>